<protein>
    <submittedName>
        <fullName evidence="1">Uncharacterized protein</fullName>
    </submittedName>
</protein>
<evidence type="ECO:0000313" key="1">
    <source>
        <dbReference type="EMBL" id="KAG2282676.1"/>
    </source>
</evidence>
<reference evidence="1 2" key="1">
    <citation type="submission" date="2020-02" db="EMBL/GenBank/DDBJ databases">
        <authorList>
            <person name="Ma Q."/>
            <person name="Huang Y."/>
            <person name="Song X."/>
            <person name="Pei D."/>
        </authorList>
    </citation>
    <scope>NUCLEOTIDE SEQUENCE [LARGE SCALE GENOMIC DNA]</scope>
    <source>
        <strain evidence="1">Sxm20200214</strain>
        <tissue evidence="1">Leaf</tissue>
    </source>
</reference>
<dbReference type="AlphaFoldDB" id="A0A8X7UM64"/>
<name>A0A8X7UM64_BRACI</name>
<dbReference type="Proteomes" id="UP000886595">
    <property type="component" value="Unassembled WGS sequence"/>
</dbReference>
<comment type="caution">
    <text evidence="1">The sequence shown here is derived from an EMBL/GenBank/DDBJ whole genome shotgun (WGS) entry which is preliminary data.</text>
</comment>
<gene>
    <name evidence="1" type="ORF">Bca52824_053896</name>
</gene>
<sequence>MENYFDRKGHTDFEKLHMAHGFIWGEAERYINSLKPISSWKEMKETLLLRFGEDDDPEKIKLENEDRRSREQLIERFGKTESEILQETSTNLEEVTLSSESLIQDESSCSSEAVPENEMVRKTTSPTIKDVLYDCLAEDQAAECSAVSHLTTISVFQPLYTENSCALDRGAASQTCVCEINHELQKIESSVTEETEEKLVKQSAEMPHFFEHSDGISYEMQTDYLITEGAKTSLNVSLQSHRVQQTFAQRHISRRLSCKKKKDKYPKAWKYKFKSRKFQRLMLRRLVNFKPFSDSEFLVDVTCKKKQLRSLKAWKFIFRTNNLQRFKITRVKHLAPVSDYTVSVLDMRMLGTNQRHLHEFLELREVDWQRFKRSQLNCSFDFVGEQKLVRWWQVVSEFCWLGISCGTTTSVKRTQYNTTSVQPQYLTNLVSGEARYLLLYGFMNVRADTEDVKICQGLLSLLQLYCGHEIGRILSNRLEGNMRHDSQSLIRLLMGETTFQIWHKWRFKSEKLLNNSAPLTFLVVKAIGMTCKFRAFTTQRLMGIKEIDGNQVWHRWRYKKDQTLQVWSLELLPQNDPRLLLVIIHVLSPVHVAESLRAWAANDSLHWLEFKKKRPPPMRKQLSRLLYKMGMRDILRGLRLLILGDRKFQVKHRWKFKQLTSVSGLTLYLEQVVADNCSIFSIVQKRMMSLRDHNFLSVLREQKGVVWLWVCSNFSMTVADTRPELQRSFILFFCSSLRSSLFSRDGVYTRIMMCGLVEVELIWWLEIASESDLFEKDVRQVWEKEVWITHYLLQIVEHMLNNERCKLWIYIKRQLQQVLVQQSPWRSSCFVWHRWRSKEHGRWVEGDKLDLSMLSSQWRLHVSL</sequence>
<dbReference type="EMBL" id="JAAMPC010000011">
    <property type="protein sequence ID" value="KAG2282676.1"/>
    <property type="molecule type" value="Genomic_DNA"/>
</dbReference>
<accession>A0A8X7UM64</accession>
<keyword evidence="2" id="KW-1185">Reference proteome</keyword>
<organism evidence="1 2">
    <name type="scientific">Brassica carinata</name>
    <name type="common">Ethiopian mustard</name>
    <name type="synonym">Abyssinian cabbage</name>
    <dbReference type="NCBI Taxonomy" id="52824"/>
    <lineage>
        <taxon>Eukaryota</taxon>
        <taxon>Viridiplantae</taxon>
        <taxon>Streptophyta</taxon>
        <taxon>Embryophyta</taxon>
        <taxon>Tracheophyta</taxon>
        <taxon>Spermatophyta</taxon>
        <taxon>Magnoliopsida</taxon>
        <taxon>eudicotyledons</taxon>
        <taxon>Gunneridae</taxon>
        <taxon>Pentapetalae</taxon>
        <taxon>rosids</taxon>
        <taxon>malvids</taxon>
        <taxon>Brassicales</taxon>
        <taxon>Brassicaceae</taxon>
        <taxon>Brassiceae</taxon>
        <taxon>Brassica</taxon>
    </lineage>
</organism>
<proteinExistence type="predicted"/>
<evidence type="ECO:0000313" key="2">
    <source>
        <dbReference type="Proteomes" id="UP000886595"/>
    </source>
</evidence>